<dbReference type="PANTHER" id="PTHR27005">
    <property type="entry name" value="WALL-ASSOCIATED RECEPTOR KINASE-LIKE 21"/>
    <property type="match status" value="1"/>
</dbReference>
<dbReference type="GO" id="GO:0005509">
    <property type="term" value="F:calcium ion binding"/>
    <property type="evidence" value="ECO:0007669"/>
    <property type="project" value="InterPro"/>
</dbReference>
<name>A0A978UHL4_ZIZJJ</name>
<protein>
    <recommendedName>
        <fullName evidence="12">EGF-like domain-containing protein</fullName>
    </recommendedName>
</protein>
<feature type="region of interest" description="Disordered" evidence="10">
    <location>
        <begin position="321"/>
        <end position="365"/>
    </location>
</feature>
<dbReference type="CDD" id="cd00054">
    <property type="entry name" value="EGF_CA"/>
    <property type="match status" value="1"/>
</dbReference>
<evidence type="ECO:0000256" key="2">
    <source>
        <dbReference type="ARBA" id="ARBA00022536"/>
    </source>
</evidence>
<dbReference type="InterPro" id="IPR049883">
    <property type="entry name" value="NOTCH1_EGF-like"/>
</dbReference>
<dbReference type="GO" id="GO:0007166">
    <property type="term" value="P:cell surface receptor signaling pathway"/>
    <property type="evidence" value="ECO:0007669"/>
    <property type="project" value="InterPro"/>
</dbReference>
<dbReference type="SMART" id="SM00181">
    <property type="entry name" value="EGF"/>
    <property type="match status" value="2"/>
</dbReference>
<dbReference type="PANTHER" id="PTHR27005:SF315">
    <property type="entry name" value="PROTEIN KINASE DOMAIN-CONTAINING PROTEIN"/>
    <property type="match status" value="1"/>
</dbReference>
<dbReference type="InterPro" id="IPR045274">
    <property type="entry name" value="WAK-like"/>
</dbReference>
<dbReference type="InterPro" id="IPR018097">
    <property type="entry name" value="EGF_Ca-bd_CS"/>
</dbReference>
<evidence type="ECO:0000256" key="9">
    <source>
        <dbReference type="PROSITE-ProRule" id="PRU00076"/>
    </source>
</evidence>
<gene>
    <name evidence="13" type="ORF">FEM48_Zijuj11G0073500</name>
</gene>
<dbReference type="GO" id="GO:0004674">
    <property type="term" value="F:protein serine/threonine kinase activity"/>
    <property type="evidence" value="ECO:0007669"/>
    <property type="project" value="UniProtKB-KW"/>
</dbReference>
<dbReference type="FunFam" id="2.10.25.10:FF:000038">
    <property type="entry name" value="Fibrillin 2"/>
    <property type="match status" value="1"/>
</dbReference>
<evidence type="ECO:0000256" key="7">
    <source>
        <dbReference type="ARBA" id="ARBA00022840"/>
    </source>
</evidence>
<dbReference type="GO" id="GO:0005524">
    <property type="term" value="F:ATP binding"/>
    <property type="evidence" value="ECO:0007669"/>
    <property type="project" value="UniProtKB-KW"/>
</dbReference>
<dbReference type="Pfam" id="PF07645">
    <property type="entry name" value="EGF_CA"/>
    <property type="match status" value="1"/>
</dbReference>
<dbReference type="Gene3D" id="1.10.510.10">
    <property type="entry name" value="Transferase(Phosphotransferase) domain 1"/>
    <property type="match status" value="1"/>
</dbReference>
<evidence type="ECO:0000256" key="11">
    <source>
        <dbReference type="SAM" id="SignalP"/>
    </source>
</evidence>
<evidence type="ECO:0000256" key="3">
    <source>
        <dbReference type="ARBA" id="ARBA00022679"/>
    </source>
</evidence>
<keyword evidence="4 11" id="KW-0732">Signal</keyword>
<evidence type="ECO:0000313" key="14">
    <source>
        <dbReference type="Proteomes" id="UP000813462"/>
    </source>
</evidence>
<reference evidence="13" key="1">
    <citation type="journal article" date="2021" name="Front. Plant Sci.">
        <title>Chromosome-Scale Genome Assembly for Chinese Sour Jujube and Insights Into Its Genome Evolution and Domestication Signature.</title>
        <authorList>
            <person name="Shen L.-Y."/>
            <person name="Luo H."/>
            <person name="Wang X.-L."/>
            <person name="Wang X.-M."/>
            <person name="Qiu X.-J."/>
            <person name="Liu H."/>
            <person name="Zhou S.-S."/>
            <person name="Jia K.-H."/>
            <person name="Nie S."/>
            <person name="Bao Y.-T."/>
            <person name="Zhang R.-G."/>
            <person name="Yun Q.-Z."/>
            <person name="Chai Y.-H."/>
            <person name="Lu J.-Y."/>
            <person name="Li Y."/>
            <person name="Zhao S.-W."/>
            <person name="Mao J.-F."/>
            <person name="Jia S.-G."/>
            <person name="Mao Y.-M."/>
        </authorList>
    </citation>
    <scope>NUCLEOTIDE SEQUENCE</scope>
    <source>
        <strain evidence="13">AT0</strain>
        <tissue evidence="13">Leaf</tissue>
    </source>
</reference>
<comment type="caution">
    <text evidence="13">The sequence shown here is derived from an EMBL/GenBank/DDBJ whole genome shotgun (WGS) entry which is preliminary data.</text>
</comment>
<comment type="caution">
    <text evidence="9">Lacks conserved residue(s) required for the propagation of feature annotation.</text>
</comment>
<sequence>MEKQNMSRGGNQTRVLLWLMLMFVHTWTSESSTTTAITSAAQSKIGCFPIYSDHDNRRGSSQTSLSSTSKHLKMLEISLGSSSSAKNDSSCSVDLIEDDHNLSAAGYNVERRMINVSIDASSVGDPKVVLQWLSKATHEHLYYFNGNNHSRCYTNGSRGYHCECEQGYAGNPYSPQGCLEQVDGILLANLPLMVVDIDECKETETFPCYGICENTPGSYKCSCPPGMLGDAKVYCKRQQNIATTLKKPNGDPERNVVRQFVSLVETDALFQNLNILPVDEGEKEQIKIVAKLAIKCLNSNRSERPKMKDVVEELDKQMRTLNGNSESGSNISQEATVNSPDIQPSSSAAKPDIEPSSAAGNHHLGKGNVTIDIGQLQNNNFMTAFGVEPRSVSTVF</sequence>
<keyword evidence="8" id="KW-1015">Disulfide bond</keyword>
<evidence type="ECO:0000259" key="12">
    <source>
        <dbReference type="PROSITE" id="PS50026"/>
    </source>
</evidence>
<dbReference type="PROSITE" id="PS00010">
    <property type="entry name" value="ASX_HYDROXYL"/>
    <property type="match status" value="1"/>
</dbReference>
<dbReference type="SMART" id="SM00179">
    <property type="entry name" value="EGF_CA"/>
    <property type="match status" value="1"/>
</dbReference>
<dbReference type="EMBL" id="JAEACU010000011">
    <property type="protein sequence ID" value="KAH7514295.1"/>
    <property type="molecule type" value="Genomic_DNA"/>
</dbReference>
<feature type="domain" description="EGF-like" evidence="12">
    <location>
        <begin position="196"/>
        <end position="236"/>
    </location>
</feature>
<feature type="signal peptide" evidence="11">
    <location>
        <begin position="1"/>
        <end position="28"/>
    </location>
</feature>
<accession>A0A978UHL4</accession>
<dbReference type="AlphaFoldDB" id="A0A978UHL4"/>
<keyword evidence="5" id="KW-0677">Repeat</keyword>
<evidence type="ECO:0000256" key="6">
    <source>
        <dbReference type="ARBA" id="ARBA00022741"/>
    </source>
</evidence>
<feature type="compositionally biased region" description="Polar residues" evidence="10">
    <location>
        <begin position="321"/>
        <end position="348"/>
    </location>
</feature>
<dbReference type="InterPro" id="IPR001881">
    <property type="entry name" value="EGF-like_Ca-bd_dom"/>
</dbReference>
<evidence type="ECO:0000256" key="10">
    <source>
        <dbReference type="SAM" id="MobiDB-lite"/>
    </source>
</evidence>
<dbReference type="PROSITE" id="PS01187">
    <property type="entry name" value="EGF_CA"/>
    <property type="match status" value="1"/>
</dbReference>
<dbReference type="InterPro" id="IPR000152">
    <property type="entry name" value="EGF-type_Asp/Asn_hydroxyl_site"/>
</dbReference>
<dbReference type="InterPro" id="IPR009030">
    <property type="entry name" value="Growth_fac_rcpt_cys_sf"/>
</dbReference>
<dbReference type="InterPro" id="IPR000742">
    <property type="entry name" value="EGF"/>
</dbReference>
<dbReference type="GO" id="GO:0005886">
    <property type="term" value="C:plasma membrane"/>
    <property type="evidence" value="ECO:0007669"/>
    <property type="project" value="TreeGrafter"/>
</dbReference>
<keyword evidence="1" id="KW-0418">Kinase</keyword>
<evidence type="ECO:0000256" key="8">
    <source>
        <dbReference type="ARBA" id="ARBA00023157"/>
    </source>
</evidence>
<keyword evidence="2 9" id="KW-0245">EGF-like domain</keyword>
<dbReference type="Proteomes" id="UP000813462">
    <property type="component" value="Unassembled WGS sequence"/>
</dbReference>
<organism evidence="13 14">
    <name type="scientific">Ziziphus jujuba var. spinosa</name>
    <dbReference type="NCBI Taxonomy" id="714518"/>
    <lineage>
        <taxon>Eukaryota</taxon>
        <taxon>Viridiplantae</taxon>
        <taxon>Streptophyta</taxon>
        <taxon>Embryophyta</taxon>
        <taxon>Tracheophyta</taxon>
        <taxon>Spermatophyta</taxon>
        <taxon>Magnoliopsida</taxon>
        <taxon>eudicotyledons</taxon>
        <taxon>Gunneridae</taxon>
        <taxon>Pentapetalae</taxon>
        <taxon>rosids</taxon>
        <taxon>fabids</taxon>
        <taxon>Rosales</taxon>
        <taxon>Rhamnaceae</taxon>
        <taxon>Paliureae</taxon>
        <taxon>Ziziphus</taxon>
    </lineage>
</organism>
<evidence type="ECO:0000256" key="4">
    <source>
        <dbReference type="ARBA" id="ARBA00022729"/>
    </source>
</evidence>
<evidence type="ECO:0000256" key="1">
    <source>
        <dbReference type="ARBA" id="ARBA00022527"/>
    </source>
</evidence>
<dbReference type="PROSITE" id="PS50026">
    <property type="entry name" value="EGF_3"/>
    <property type="match status" value="1"/>
</dbReference>
<evidence type="ECO:0000313" key="13">
    <source>
        <dbReference type="EMBL" id="KAH7514295.1"/>
    </source>
</evidence>
<keyword evidence="7" id="KW-0067">ATP-binding</keyword>
<dbReference type="Gene3D" id="2.10.25.10">
    <property type="entry name" value="Laminin"/>
    <property type="match status" value="2"/>
</dbReference>
<evidence type="ECO:0000256" key="5">
    <source>
        <dbReference type="ARBA" id="ARBA00022737"/>
    </source>
</evidence>
<feature type="chain" id="PRO_5037332702" description="EGF-like domain-containing protein" evidence="11">
    <location>
        <begin position="29"/>
        <end position="396"/>
    </location>
</feature>
<keyword evidence="6" id="KW-0547">Nucleotide-binding</keyword>
<dbReference type="SUPFAM" id="SSF57184">
    <property type="entry name" value="Growth factor receptor domain"/>
    <property type="match status" value="1"/>
</dbReference>
<keyword evidence="1" id="KW-0723">Serine/threonine-protein kinase</keyword>
<keyword evidence="3" id="KW-0808">Transferase</keyword>
<proteinExistence type="predicted"/>